<evidence type="ECO:0000256" key="1">
    <source>
        <dbReference type="SAM" id="Coils"/>
    </source>
</evidence>
<dbReference type="InParanoid" id="A0A218ZGK3"/>
<protein>
    <submittedName>
        <fullName evidence="3">Uncharacterized protein</fullName>
    </submittedName>
</protein>
<dbReference type="EMBL" id="MZNU01000019">
    <property type="protein sequence ID" value="OWP07211.1"/>
    <property type="molecule type" value="Genomic_DNA"/>
</dbReference>
<organism evidence="3 4">
    <name type="scientific">Diplocarpon coronariae</name>
    <dbReference type="NCBI Taxonomy" id="2795749"/>
    <lineage>
        <taxon>Eukaryota</taxon>
        <taxon>Fungi</taxon>
        <taxon>Dikarya</taxon>
        <taxon>Ascomycota</taxon>
        <taxon>Pezizomycotina</taxon>
        <taxon>Leotiomycetes</taxon>
        <taxon>Helotiales</taxon>
        <taxon>Drepanopezizaceae</taxon>
        <taxon>Diplocarpon</taxon>
    </lineage>
</organism>
<dbReference type="STRING" id="503106.A0A218ZGK3"/>
<dbReference type="OrthoDB" id="4203839at2759"/>
<dbReference type="Proteomes" id="UP000242519">
    <property type="component" value="Unassembled WGS sequence"/>
</dbReference>
<reference evidence="3 4" key="1">
    <citation type="submission" date="2017-04" db="EMBL/GenBank/DDBJ databases">
        <title>Draft genome sequence of Marssonina coronaria NL1: causal agent of apple blotch.</title>
        <authorList>
            <person name="Cheng Q."/>
        </authorList>
    </citation>
    <scope>NUCLEOTIDE SEQUENCE [LARGE SCALE GENOMIC DNA]</scope>
    <source>
        <strain evidence="3 4">NL1</strain>
    </source>
</reference>
<keyword evidence="4" id="KW-1185">Reference proteome</keyword>
<comment type="caution">
    <text evidence="3">The sequence shown here is derived from an EMBL/GenBank/DDBJ whole genome shotgun (WGS) entry which is preliminary data.</text>
</comment>
<dbReference type="AlphaFoldDB" id="A0A218ZGK3"/>
<accession>A0A218ZGK3</accession>
<keyword evidence="1" id="KW-0175">Coiled coil</keyword>
<gene>
    <name evidence="3" type="ORF">B2J93_1984</name>
</gene>
<evidence type="ECO:0000256" key="2">
    <source>
        <dbReference type="SAM" id="MobiDB-lite"/>
    </source>
</evidence>
<name>A0A218ZGK3_9HELO</name>
<feature type="region of interest" description="Disordered" evidence="2">
    <location>
        <begin position="288"/>
        <end position="338"/>
    </location>
</feature>
<sequence>MNSGEKFGKNHSFATSTGRMNPNVPPFHSSYKQGQPSFNTSLVLQNQSKFIMCSSEFQAKLNNLINKIEGSENISSAYQNTLIKDVRDLAQQYDNQQRQLQQDIDRVIVEKDSYLHQLNNAAGNVQKAYADRDRFGKERDDLRRSYEDLKMKAQKSTERLNELVQHWVNKNVTMMDEIAHKDAQLEGKRSLLIAANPEPSPRFPTIGKFRGRDPFTSPLMSATALENFTRGSIGSSKSKNTSMLSISPISKVTGLAGTGFGQSSALGFIHPEIGPPNAVTDEFVVSKDQPARRRPNPNLLPTGPAPAGRPLVPESPWDSESSRAYNTEPGDTPHSSEDTSLALALVLHTNVHDPSPVYQQEFSDLYVMVEGWVQSYCHQPNLENDRVVARTNQKLWSFMMNCTYPGQRQDSHTHVMTLLNDTTSRSWFVMRMGISYIMEEILSFAPYKTFSADIDAELESVKLEIAERGLANEARQALVDKRAKAIQKIVSSPNWAAFRQTSLATHSKRLRDILGPMLNDYSLRSTAGSDLGAIIMKAWDLSVNMNTSQLTFQIYFPETAQKFNASTMIAKDKKYTDAMALQIKQARLKLVITPVVTMRDDRGTTIRAKNLHKSTVLTMG</sequence>
<evidence type="ECO:0000313" key="4">
    <source>
        <dbReference type="Proteomes" id="UP000242519"/>
    </source>
</evidence>
<proteinExistence type="predicted"/>
<feature type="region of interest" description="Disordered" evidence="2">
    <location>
        <begin position="1"/>
        <end position="32"/>
    </location>
</feature>
<evidence type="ECO:0000313" key="3">
    <source>
        <dbReference type="EMBL" id="OWP07211.1"/>
    </source>
</evidence>
<feature type="coiled-coil region" evidence="1">
    <location>
        <begin position="79"/>
        <end position="166"/>
    </location>
</feature>